<evidence type="ECO:0000256" key="1">
    <source>
        <dbReference type="ARBA" id="ARBA00023002"/>
    </source>
</evidence>
<dbReference type="EMBL" id="BAAAQD010000002">
    <property type="protein sequence ID" value="GAA1505821.1"/>
    <property type="molecule type" value="Genomic_DNA"/>
</dbReference>
<reference evidence="2 3" key="1">
    <citation type="journal article" date="2019" name="Int. J. Syst. Evol. Microbiol.">
        <title>The Global Catalogue of Microorganisms (GCM) 10K type strain sequencing project: providing services to taxonomists for standard genome sequencing and annotation.</title>
        <authorList>
            <consortium name="The Broad Institute Genomics Platform"/>
            <consortium name="The Broad Institute Genome Sequencing Center for Infectious Disease"/>
            <person name="Wu L."/>
            <person name="Ma J."/>
        </authorList>
    </citation>
    <scope>NUCLEOTIDE SEQUENCE [LARGE SCALE GENOMIC DNA]</scope>
    <source>
        <strain evidence="2 3">JCM 15933</strain>
    </source>
</reference>
<accession>A0ABN1ZW79</accession>
<name>A0ABN1ZW79_9ACTN</name>
<proteinExistence type="predicted"/>
<dbReference type="PRINTS" id="PR00081">
    <property type="entry name" value="GDHRDH"/>
</dbReference>
<keyword evidence="3" id="KW-1185">Reference proteome</keyword>
<dbReference type="Proteomes" id="UP001501470">
    <property type="component" value="Unassembled WGS sequence"/>
</dbReference>
<dbReference type="PANTHER" id="PTHR43157">
    <property type="entry name" value="PHOSPHATIDYLINOSITOL-GLYCAN BIOSYNTHESIS CLASS F PROTEIN-RELATED"/>
    <property type="match status" value="1"/>
</dbReference>
<dbReference type="PANTHER" id="PTHR43157:SF31">
    <property type="entry name" value="PHOSPHATIDYLINOSITOL-GLYCAN BIOSYNTHESIS CLASS F PROTEIN"/>
    <property type="match status" value="1"/>
</dbReference>
<keyword evidence="1" id="KW-0560">Oxidoreductase</keyword>
<protein>
    <submittedName>
        <fullName evidence="2">SDR family oxidoreductase</fullName>
    </submittedName>
</protein>
<comment type="caution">
    <text evidence="2">The sequence shown here is derived from an EMBL/GenBank/DDBJ whole genome shotgun (WGS) entry which is preliminary data.</text>
</comment>
<dbReference type="Pfam" id="PF00106">
    <property type="entry name" value="adh_short"/>
    <property type="match status" value="1"/>
</dbReference>
<dbReference type="SUPFAM" id="SSF51735">
    <property type="entry name" value="NAD(P)-binding Rossmann-fold domains"/>
    <property type="match status" value="1"/>
</dbReference>
<dbReference type="InterPro" id="IPR036291">
    <property type="entry name" value="NAD(P)-bd_dom_sf"/>
</dbReference>
<organism evidence="2 3">
    <name type="scientific">Dactylosporangium maewongense</name>
    <dbReference type="NCBI Taxonomy" id="634393"/>
    <lineage>
        <taxon>Bacteria</taxon>
        <taxon>Bacillati</taxon>
        <taxon>Actinomycetota</taxon>
        <taxon>Actinomycetes</taxon>
        <taxon>Micromonosporales</taxon>
        <taxon>Micromonosporaceae</taxon>
        <taxon>Dactylosporangium</taxon>
    </lineage>
</organism>
<dbReference type="InterPro" id="IPR002347">
    <property type="entry name" value="SDR_fam"/>
</dbReference>
<evidence type="ECO:0000313" key="3">
    <source>
        <dbReference type="Proteomes" id="UP001501470"/>
    </source>
</evidence>
<gene>
    <name evidence="2" type="ORF">GCM10009827_019420</name>
</gene>
<dbReference type="Gene3D" id="3.40.50.720">
    <property type="entry name" value="NAD(P)-binding Rossmann-like Domain"/>
    <property type="match status" value="1"/>
</dbReference>
<sequence length="267" mass="28376">MTRTVVVTGASAGIGLAAAKGFAAAGDRLILLGRNEGRLAAALDAVRDAGAADPVAVRADFADPAQVRSAAAEVRAACDRIDVLVNNAGGLFRGPTCLQVNHLAGFELAHLLLDRLRDPARLITTASLAEAWGVLDVDRPLRASLWHRSRWLAYGSSKQANILFTLEAAQRWTARGVLPVAFFPGLVRSRFATTSPLFMLGKLIPVLFSSPQKAADTLLWLAGAPAEALVPGGYYFLRQPFAATPRSTSPARAARLWASSLEAVKLR</sequence>
<evidence type="ECO:0000313" key="2">
    <source>
        <dbReference type="EMBL" id="GAA1505821.1"/>
    </source>
</evidence>